<organism evidence="8 9">
    <name type="scientific">Panagrellus redivivus</name>
    <name type="common">Microworm</name>
    <dbReference type="NCBI Taxonomy" id="6233"/>
    <lineage>
        <taxon>Eukaryota</taxon>
        <taxon>Metazoa</taxon>
        <taxon>Ecdysozoa</taxon>
        <taxon>Nematoda</taxon>
        <taxon>Chromadorea</taxon>
        <taxon>Rhabditida</taxon>
        <taxon>Tylenchina</taxon>
        <taxon>Panagrolaimomorpha</taxon>
        <taxon>Panagrolaimoidea</taxon>
        <taxon>Panagrolaimidae</taxon>
        <taxon>Panagrellus</taxon>
    </lineage>
</organism>
<evidence type="ECO:0000256" key="4">
    <source>
        <dbReference type="ARBA" id="ARBA00022723"/>
    </source>
</evidence>
<dbReference type="GO" id="GO:0046872">
    <property type="term" value="F:metal ion binding"/>
    <property type="evidence" value="ECO:0007669"/>
    <property type="project" value="UniProtKB-KW"/>
</dbReference>
<dbReference type="GO" id="GO:0005737">
    <property type="term" value="C:cytoplasm"/>
    <property type="evidence" value="ECO:0007669"/>
    <property type="project" value="UniProtKB-SubCell"/>
</dbReference>
<keyword evidence="8" id="KW-1185">Reference proteome</keyword>
<evidence type="ECO:0000256" key="1">
    <source>
        <dbReference type="ARBA" id="ARBA00004496"/>
    </source>
</evidence>
<evidence type="ECO:0000256" key="5">
    <source>
        <dbReference type="ARBA" id="ARBA00022884"/>
    </source>
</evidence>
<dbReference type="SUPFAM" id="SSF53300">
    <property type="entry name" value="vWA-like"/>
    <property type="match status" value="1"/>
</dbReference>
<evidence type="ECO:0000313" key="9">
    <source>
        <dbReference type="WBParaSite" id="Pan_g13318.t1"/>
    </source>
</evidence>
<accession>A0A7E4UWD5</accession>
<dbReference type="Gene3D" id="3.40.50.410">
    <property type="entry name" value="von Willebrand factor, type A domain"/>
    <property type="match status" value="1"/>
</dbReference>
<dbReference type="InterPro" id="IPR036465">
    <property type="entry name" value="vWFA_dom_sf"/>
</dbReference>
<reference evidence="8" key="1">
    <citation type="journal article" date="2013" name="Genetics">
        <title>The draft genome and transcriptome of Panagrellus redivivus are shaped by the harsh demands of a free-living lifestyle.</title>
        <authorList>
            <person name="Srinivasan J."/>
            <person name="Dillman A.R."/>
            <person name="Macchietto M.G."/>
            <person name="Heikkinen L."/>
            <person name="Lakso M."/>
            <person name="Fracchia K.M."/>
            <person name="Antoshechkin I."/>
            <person name="Mortazavi A."/>
            <person name="Wong G."/>
            <person name="Sternberg P.W."/>
        </authorList>
    </citation>
    <scope>NUCLEOTIDE SEQUENCE [LARGE SCALE GENOMIC DNA]</scope>
    <source>
        <strain evidence="8">MT8872</strain>
    </source>
</reference>
<proteinExistence type="inferred from homology"/>
<dbReference type="Pfam" id="PF05731">
    <property type="entry name" value="TROVE"/>
    <property type="match status" value="1"/>
</dbReference>
<dbReference type="AlphaFoldDB" id="A0A7E4UWD5"/>
<evidence type="ECO:0000256" key="2">
    <source>
        <dbReference type="ARBA" id="ARBA00007814"/>
    </source>
</evidence>
<keyword evidence="4" id="KW-0479">Metal-binding</keyword>
<dbReference type="InterPro" id="IPR040322">
    <property type="entry name" value="TROVE2"/>
</dbReference>
<keyword evidence="5" id="KW-0694">RNA-binding</keyword>
<sequence>MADGDAPPSPPDSYNFSHIRFALNEAAHVDEKGEDSDEQLPKVTEATIIRRFLFFGTTGPIYHASGRELTCKTATALTDIIKDGKGSLILEEPLHDWNRFDFSPGFFAFALCARAKYFPRGDLSKGPAKKYNEYLEDLQKAALDNLNKVCKFPKQLFEFMSYAKHIMKEANPTASWDTVIAKAIANWYYQRNVLVFARMMTIRKVYGFTHRDLVRLAHVDAEKTGEKALLFDHLFHYAVYGKFDLKKNDEDYKPSNKRTRIKLLQRHAEFCELPIDDDHLNEAVDMILKYNFTEEQVPMVTKVLQMAALKLLDEDAENKDFINWVAGQIADENKLHPLSVVLIADQYNSGRNLKATQSWNPNPKISDAFNLTYEKCFYGAKPSTDLRYLLVFDVSNAMNKLTEAALETVYFGRESEITNTELDNTMNLDQVVEKMENLAPNSAKRVNGAAPMEWALAQKKEFDVFIGSIKNGQTARDVSKALKIYRKEMNLPKAKLITMDVLSKKLNIADGYDAGMLDIVGLNQDVPKVIKSFAMDKV</sequence>
<evidence type="ECO:0000256" key="6">
    <source>
        <dbReference type="ARBA" id="ARBA00023274"/>
    </source>
</evidence>
<comment type="similarity">
    <text evidence="2">Belongs to the Ro 60 kDa family.</text>
</comment>
<name>A0A7E4UWD5_PANRE</name>
<dbReference type="PANTHER" id="PTHR14202">
    <property type="entry name" value="60 KDA RIBONUCLEOPROTEIN SSA/RO"/>
    <property type="match status" value="1"/>
</dbReference>
<dbReference type="GO" id="GO:0003723">
    <property type="term" value="F:RNA binding"/>
    <property type="evidence" value="ECO:0007669"/>
    <property type="project" value="UniProtKB-KW"/>
</dbReference>
<dbReference type="InterPro" id="IPR037214">
    <property type="entry name" value="TROVE_dom_sf"/>
</dbReference>
<dbReference type="PROSITE" id="PS50988">
    <property type="entry name" value="TROVE"/>
    <property type="match status" value="1"/>
</dbReference>
<dbReference type="SUPFAM" id="SSF140864">
    <property type="entry name" value="TROVE domain-like"/>
    <property type="match status" value="1"/>
</dbReference>
<reference evidence="9" key="2">
    <citation type="submission" date="2020-10" db="UniProtKB">
        <authorList>
            <consortium name="WormBaseParasite"/>
        </authorList>
    </citation>
    <scope>IDENTIFICATION</scope>
</reference>
<dbReference type="Pfam" id="PF25045">
    <property type="entry name" value="vWA_Ro60"/>
    <property type="match status" value="1"/>
</dbReference>
<evidence type="ECO:0000259" key="7">
    <source>
        <dbReference type="PROSITE" id="PS50988"/>
    </source>
</evidence>
<keyword evidence="6" id="KW-0687">Ribonucleoprotein</keyword>
<dbReference type="PANTHER" id="PTHR14202:SF0">
    <property type="entry name" value="RNA-BINDING PROTEIN RO60"/>
    <property type="match status" value="1"/>
</dbReference>
<evidence type="ECO:0000313" key="8">
    <source>
        <dbReference type="Proteomes" id="UP000492821"/>
    </source>
</evidence>
<evidence type="ECO:0000256" key="3">
    <source>
        <dbReference type="ARBA" id="ARBA00022490"/>
    </source>
</evidence>
<dbReference type="InterPro" id="IPR008858">
    <property type="entry name" value="TROVE_dom"/>
</dbReference>
<comment type="subcellular location">
    <subcellularLocation>
        <location evidence="1">Cytoplasm</location>
    </subcellularLocation>
</comment>
<dbReference type="WBParaSite" id="Pan_g13318.t1">
    <property type="protein sequence ID" value="Pan_g13318.t1"/>
    <property type="gene ID" value="Pan_g13318"/>
</dbReference>
<dbReference type="InterPro" id="IPR056800">
    <property type="entry name" value="vWA_Ro60"/>
</dbReference>
<keyword evidence="3" id="KW-0963">Cytoplasm</keyword>
<protein>
    <submittedName>
        <fullName evidence="9">TROVE domain-containing protein</fullName>
    </submittedName>
</protein>
<dbReference type="GO" id="GO:1990904">
    <property type="term" value="C:ribonucleoprotein complex"/>
    <property type="evidence" value="ECO:0007669"/>
    <property type="project" value="UniProtKB-KW"/>
</dbReference>
<dbReference type="Proteomes" id="UP000492821">
    <property type="component" value="Unassembled WGS sequence"/>
</dbReference>
<feature type="domain" description="TROVE" evidence="7">
    <location>
        <begin position="32"/>
        <end position="385"/>
    </location>
</feature>